<organism evidence="3 4">
    <name type="scientific">Tanacetum coccineum</name>
    <dbReference type="NCBI Taxonomy" id="301880"/>
    <lineage>
        <taxon>Eukaryota</taxon>
        <taxon>Viridiplantae</taxon>
        <taxon>Streptophyta</taxon>
        <taxon>Embryophyta</taxon>
        <taxon>Tracheophyta</taxon>
        <taxon>Spermatophyta</taxon>
        <taxon>Magnoliopsida</taxon>
        <taxon>eudicotyledons</taxon>
        <taxon>Gunneridae</taxon>
        <taxon>Pentapetalae</taxon>
        <taxon>asterids</taxon>
        <taxon>campanulids</taxon>
        <taxon>Asterales</taxon>
        <taxon>Asteraceae</taxon>
        <taxon>Asteroideae</taxon>
        <taxon>Anthemideae</taxon>
        <taxon>Anthemidinae</taxon>
        <taxon>Tanacetum</taxon>
    </lineage>
</organism>
<dbReference type="SUPFAM" id="SSF46774">
    <property type="entry name" value="ARID-like"/>
    <property type="match status" value="1"/>
</dbReference>
<evidence type="ECO:0000259" key="2">
    <source>
        <dbReference type="PROSITE" id="PS51011"/>
    </source>
</evidence>
<dbReference type="Gene3D" id="1.10.150.60">
    <property type="entry name" value="ARID DNA-binding domain"/>
    <property type="match status" value="1"/>
</dbReference>
<dbReference type="InterPro" id="IPR036431">
    <property type="entry name" value="ARID_dom_sf"/>
</dbReference>
<dbReference type="SMART" id="SM00501">
    <property type="entry name" value="BRIGHT"/>
    <property type="match status" value="1"/>
</dbReference>
<keyword evidence="4" id="KW-1185">Reference proteome</keyword>
<evidence type="ECO:0000313" key="3">
    <source>
        <dbReference type="EMBL" id="GJT35235.1"/>
    </source>
</evidence>
<dbReference type="CDD" id="cd16100">
    <property type="entry name" value="ARID"/>
    <property type="match status" value="1"/>
</dbReference>
<accession>A0ABQ5D7H5</accession>
<dbReference type="GO" id="GO:0003677">
    <property type="term" value="F:DNA binding"/>
    <property type="evidence" value="ECO:0007669"/>
    <property type="project" value="UniProtKB-KW"/>
</dbReference>
<reference evidence="3" key="2">
    <citation type="submission" date="2022-01" db="EMBL/GenBank/DDBJ databases">
        <authorList>
            <person name="Yamashiro T."/>
            <person name="Shiraishi A."/>
            <person name="Satake H."/>
            <person name="Nakayama K."/>
        </authorList>
    </citation>
    <scope>NUCLEOTIDE SEQUENCE</scope>
</reference>
<dbReference type="EMBL" id="BQNB010015033">
    <property type="protein sequence ID" value="GJT35235.1"/>
    <property type="molecule type" value="Genomic_DNA"/>
</dbReference>
<dbReference type="Proteomes" id="UP001151760">
    <property type="component" value="Unassembled WGS sequence"/>
</dbReference>
<feature type="compositionally biased region" description="Acidic residues" evidence="1">
    <location>
        <begin position="271"/>
        <end position="280"/>
    </location>
</feature>
<name>A0ABQ5D7H5_9ASTR</name>
<evidence type="ECO:0000256" key="1">
    <source>
        <dbReference type="SAM" id="MobiDB-lite"/>
    </source>
</evidence>
<dbReference type="PANTHER" id="PTHR46410:SF26">
    <property type="entry name" value="BULB-TYPE LECTIN DOMAIN-CONTAINING PROTEIN-RELATED"/>
    <property type="match status" value="1"/>
</dbReference>
<dbReference type="Pfam" id="PF01388">
    <property type="entry name" value="ARID"/>
    <property type="match status" value="1"/>
</dbReference>
<dbReference type="PROSITE" id="PS51011">
    <property type="entry name" value="ARID"/>
    <property type="match status" value="1"/>
</dbReference>
<reference evidence="3" key="1">
    <citation type="journal article" date="2022" name="Int. J. Mol. Sci.">
        <title>Draft Genome of Tanacetum Coccineum: Genomic Comparison of Closely Related Tanacetum-Family Plants.</title>
        <authorList>
            <person name="Yamashiro T."/>
            <person name="Shiraishi A."/>
            <person name="Nakayama K."/>
            <person name="Satake H."/>
        </authorList>
    </citation>
    <scope>NUCLEOTIDE SEQUENCE</scope>
</reference>
<gene>
    <name evidence="3" type="ORF">Tco_0925654</name>
</gene>
<keyword evidence="3" id="KW-0238">DNA-binding</keyword>
<dbReference type="PANTHER" id="PTHR46410">
    <property type="entry name" value="AT-RICH INTERACTIVE DOMAIN-CONTAINING PROTEIN 2"/>
    <property type="match status" value="1"/>
</dbReference>
<dbReference type="InterPro" id="IPR001606">
    <property type="entry name" value="ARID_dom"/>
</dbReference>
<feature type="region of interest" description="Disordered" evidence="1">
    <location>
        <begin position="270"/>
        <end position="299"/>
    </location>
</feature>
<feature type="domain" description="ARID" evidence="2">
    <location>
        <begin position="112"/>
        <end position="220"/>
    </location>
</feature>
<proteinExistence type="predicted"/>
<evidence type="ECO:0000313" key="4">
    <source>
        <dbReference type="Proteomes" id="UP001151760"/>
    </source>
</evidence>
<comment type="caution">
    <text evidence="3">The sequence shown here is derived from an EMBL/GenBank/DDBJ whole genome shotgun (WGS) entry which is preliminary data.</text>
</comment>
<sequence length="299" mass="34495">MFGEDKKVYDGVSDYGKGKGCDVKTESMIAKQNKYLEEYFDSIDPKDACPLIKGLEELKWNRNMVQDYLDDDYISVNGTLYAIKVNSFQRFISFLDLIKDDKLVYENWNILSKRFEDMLKWFYLVYLRRDVLEPLPPIIERVKIDLLGLYKMVDSMGGYLSVSLGNKWKDVAMIHGLPKEHDEDLKECYKRTIDLVKCYYETTLRAWYKEGLVKYEETKEVEIGCDHAKEGNPQEHVGSSKSGLRVVKDNTSGRFKNVQGGETHFGVILEGDNETDDDQVTDQKDGGNTSENDDFVVIT</sequence>
<protein>
    <submittedName>
        <fullName evidence="3">ARID DNA-binding domain-containing protein</fullName>
    </submittedName>
</protein>